<dbReference type="EMBL" id="MFJK01000002">
    <property type="protein sequence ID" value="OGG19838.1"/>
    <property type="molecule type" value="Genomic_DNA"/>
</dbReference>
<dbReference type="GO" id="GO:0016810">
    <property type="term" value="F:hydrolase activity, acting on carbon-nitrogen (but not peptide) bonds"/>
    <property type="evidence" value="ECO:0007669"/>
    <property type="project" value="InterPro"/>
</dbReference>
<comment type="caution">
    <text evidence="4">The sequence shown here is derived from an EMBL/GenBank/DDBJ whole genome shotgun (WGS) entry which is preliminary data.</text>
</comment>
<keyword evidence="2" id="KW-0732">Signal</keyword>
<evidence type="ECO:0000259" key="3">
    <source>
        <dbReference type="PROSITE" id="PS51677"/>
    </source>
</evidence>
<dbReference type="PROSITE" id="PS51677">
    <property type="entry name" value="NODB"/>
    <property type="match status" value="1"/>
</dbReference>
<proteinExistence type="predicted"/>
<dbReference type="Pfam" id="PF01522">
    <property type="entry name" value="Polysacc_deac_1"/>
    <property type="match status" value="1"/>
</dbReference>
<comment type="subcellular location">
    <subcellularLocation>
        <location evidence="1">Secreted</location>
    </subcellularLocation>
</comment>
<dbReference type="PANTHER" id="PTHR34216">
    <property type="match status" value="1"/>
</dbReference>
<name>A0A1F6A520_9BACT</name>
<dbReference type="CDD" id="cd10918">
    <property type="entry name" value="CE4_NodB_like_5s_6s"/>
    <property type="match status" value="1"/>
</dbReference>
<evidence type="ECO:0000313" key="4">
    <source>
        <dbReference type="EMBL" id="OGG19838.1"/>
    </source>
</evidence>
<organism evidence="4 5">
    <name type="scientific">Candidatus Gottesmanbacteria bacterium RIFCSPHIGHO2_01_FULL_47_48</name>
    <dbReference type="NCBI Taxonomy" id="1798381"/>
    <lineage>
        <taxon>Bacteria</taxon>
        <taxon>Candidatus Gottesmaniibacteriota</taxon>
    </lineage>
</organism>
<dbReference type="SUPFAM" id="SSF88713">
    <property type="entry name" value="Glycoside hydrolase/deacetylase"/>
    <property type="match status" value="1"/>
</dbReference>
<dbReference type="GO" id="GO:0005576">
    <property type="term" value="C:extracellular region"/>
    <property type="evidence" value="ECO:0007669"/>
    <property type="project" value="UniProtKB-SubCell"/>
</dbReference>
<protein>
    <recommendedName>
        <fullName evidence="3">NodB homology domain-containing protein</fullName>
    </recommendedName>
</protein>
<dbReference type="InterPro" id="IPR002509">
    <property type="entry name" value="NODB_dom"/>
</dbReference>
<dbReference type="InterPro" id="IPR051398">
    <property type="entry name" value="Polysacch_Deacetylase"/>
</dbReference>
<gene>
    <name evidence="4" type="ORF">A2721_00445</name>
</gene>
<sequence>MKNRLFLVGILVAGITLLMPGVVLAGPTESLDRTGRVFGPLNEMVGPRLPGSFLAGRQKNSWAGESGWKDISLLGESGETPEAKIQVPVLMYHYIRVNPDPKDKVGFDLSVTPDKFEEQMIWLRDNRYETLSLDEFYRGVLKGETLPERPVVITLDDGYADSYWHAYPILRRLGLKAANFIITGFIGAPKYLSLWQMREMAESGVFSFGAHTVSHLILTPLSEGEVREEIRKSKVMLEQRLGARIDWFAYPYGRINAKVAKIVQEAGYFGAFGTNDGASETSKNVFTLPRIRVSGGESLKTFAAKLESVSVKEE</sequence>
<accession>A0A1F6A520</accession>
<evidence type="ECO:0000256" key="2">
    <source>
        <dbReference type="ARBA" id="ARBA00022729"/>
    </source>
</evidence>
<evidence type="ECO:0000313" key="5">
    <source>
        <dbReference type="Proteomes" id="UP000177871"/>
    </source>
</evidence>
<feature type="domain" description="NodB homology" evidence="3">
    <location>
        <begin position="149"/>
        <end position="314"/>
    </location>
</feature>
<evidence type="ECO:0000256" key="1">
    <source>
        <dbReference type="ARBA" id="ARBA00004613"/>
    </source>
</evidence>
<dbReference type="InterPro" id="IPR011330">
    <property type="entry name" value="Glyco_hydro/deAcase_b/a-brl"/>
</dbReference>
<dbReference type="GO" id="GO:0005975">
    <property type="term" value="P:carbohydrate metabolic process"/>
    <property type="evidence" value="ECO:0007669"/>
    <property type="project" value="InterPro"/>
</dbReference>
<dbReference type="AlphaFoldDB" id="A0A1F6A520"/>
<dbReference type="PANTHER" id="PTHR34216:SF3">
    <property type="entry name" value="POLY-BETA-1,6-N-ACETYL-D-GLUCOSAMINE N-DEACETYLASE"/>
    <property type="match status" value="1"/>
</dbReference>
<reference evidence="4 5" key="1">
    <citation type="journal article" date="2016" name="Nat. Commun.">
        <title>Thousands of microbial genomes shed light on interconnected biogeochemical processes in an aquifer system.</title>
        <authorList>
            <person name="Anantharaman K."/>
            <person name="Brown C.T."/>
            <person name="Hug L.A."/>
            <person name="Sharon I."/>
            <person name="Castelle C.J."/>
            <person name="Probst A.J."/>
            <person name="Thomas B.C."/>
            <person name="Singh A."/>
            <person name="Wilkins M.J."/>
            <person name="Karaoz U."/>
            <person name="Brodie E.L."/>
            <person name="Williams K.H."/>
            <person name="Hubbard S.S."/>
            <person name="Banfield J.F."/>
        </authorList>
    </citation>
    <scope>NUCLEOTIDE SEQUENCE [LARGE SCALE GENOMIC DNA]</scope>
</reference>
<dbReference type="Gene3D" id="3.20.20.370">
    <property type="entry name" value="Glycoside hydrolase/deacetylase"/>
    <property type="match status" value="1"/>
</dbReference>
<dbReference type="STRING" id="1798381.A2721_00445"/>
<dbReference type="Proteomes" id="UP000177871">
    <property type="component" value="Unassembled WGS sequence"/>
</dbReference>